<dbReference type="Proteomes" id="UP000620124">
    <property type="component" value="Unassembled WGS sequence"/>
</dbReference>
<protein>
    <recommendedName>
        <fullName evidence="3">F-box domain-containing protein</fullName>
    </recommendedName>
</protein>
<dbReference type="AlphaFoldDB" id="A0A8H6YH62"/>
<sequence length="264" mass="29298">MRKALDKLSEERDALSAYVEAHEALVSPIRRLPLDILEEIFMACLPDRNCVMSAQEAPVILGRICSSWRTISLSTPRLWSRLHIVEPMGYISLNTSQRLQRLEVAKSWLRRSGDCPLSISLEGNPDAYIPPPSGTIVTSAEQDLFLDGLVQFASRWRNIRLVAPQLALAPLSRLTEQDVPLLEQLDIVCSTPEDPQHTSDAGWSLAQSGVFHGPSLSTFSISGNTSKASELPLRWNQLTTLSLFGALNSELAPSSSRVLRREIR</sequence>
<gene>
    <name evidence="1" type="ORF">MVEN_00836800</name>
</gene>
<dbReference type="EMBL" id="JACAZI010000006">
    <property type="protein sequence ID" value="KAF7357905.1"/>
    <property type="molecule type" value="Genomic_DNA"/>
</dbReference>
<dbReference type="OrthoDB" id="3051815at2759"/>
<evidence type="ECO:0000313" key="1">
    <source>
        <dbReference type="EMBL" id="KAF7357905.1"/>
    </source>
</evidence>
<organism evidence="1 2">
    <name type="scientific">Mycena venus</name>
    <dbReference type="NCBI Taxonomy" id="2733690"/>
    <lineage>
        <taxon>Eukaryota</taxon>
        <taxon>Fungi</taxon>
        <taxon>Dikarya</taxon>
        <taxon>Basidiomycota</taxon>
        <taxon>Agaricomycotina</taxon>
        <taxon>Agaricomycetes</taxon>
        <taxon>Agaricomycetidae</taxon>
        <taxon>Agaricales</taxon>
        <taxon>Marasmiineae</taxon>
        <taxon>Mycenaceae</taxon>
        <taxon>Mycena</taxon>
    </lineage>
</organism>
<proteinExistence type="predicted"/>
<evidence type="ECO:0000313" key="2">
    <source>
        <dbReference type="Proteomes" id="UP000620124"/>
    </source>
</evidence>
<reference evidence="1" key="1">
    <citation type="submission" date="2020-05" db="EMBL/GenBank/DDBJ databases">
        <title>Mycena genomes resolve the evolution of fungal bioluminescence.</title>
        <authorList>
            <person name="Tsai I.J."/>
        </authorList>
    </citation>
    <scope>NUCLEOTIDE SEQUENCE</scope>
    <source>
        <strain evidence="1">CCC161011</strain>
    </source>
</reference>
<evidence type="ECO:0008006" key="3">
    <source>
        <dbReference type="Google" id="ProtNLM"/>
    </source>
</evidence>
<comment type="caution">
    <text evidence="1">The sequence shown here is derived from an EMBL/GenBank/DDBJ whole genome shotgun (WGS) entry which is preliminary data.</text>
</comment>
<name>A0A8H6YH62_9AGAR</name>
<keyword evidence="2" id="KW-1185">Reference proteome</keyword>
<accession>A0A8H6YH62</accession>